<dbReference type="VEuPathDB" id="FungiDB:CH63R_02228"/>
<organism evidence="1 2">
    <name type="scientific">Colletotrichum higginsianum (strain IMI 349063)</name>
    <name type="common">Crucifer anthracnose fungus</name>
    <dbReference type="NCBI Taxonomy" id="759273"/>
    <lineage>
        <taxon>Eukaryota</taxon>
        <taxon>Fungi</taxon>
        <taxon>Dikarya</taxon>
        <taxon>Ascomycota</taxon>
        <taxon>Pezizomycotina</taxon>
        <taxon>Sordariomycetes</taxon>
        <taxon>Hypocreomycetidae</taxon>
        <taxon>Glomerellales</taxon>
        <taxon>Glomerellaceae</taxon>
        <taxon>Colletotrichum</taxon>
        <taxon>Colletotrichum destructivum species complex</taxon>
    </lineage>
</organism>
<reference evidence="2" key="1">
    <citation type="journal article" date="2017" name="BMC Genomics">
        <title>Gapless genome assembly of Colletotrichum higginsianum reveals chromosome structure and association of transposable elements with secondary metabolite gene clusters.</title>
        <authorList>
            <person name="Dallery J.-F."/>
            <person name="Lapalu N."/>
            <person name="Zampounis A."/>
            <person name="Pigne S."/>
            <person name="Luyten I."/>
            <person name="Amselem J."/>
            <person name="Wittenberg A.H.J."/>
            <person name="Zhou S."/>
            <person name="de Queiroz M.V."/>
            <person name="Robin G.P."/>
            <person name="Auger A."/>
            <person name="Hainaut M."/>
            <person name="Henrissat B."/>
            <person name="Kim K.-T."/>
            <person name="Lee Y.-H."/>
            <person name="Lespinet O."/>
            <person name="Schwartz D.C."/>
            <person name="Thon M.R."/>
            <person name="O'Connell R.J."/>
        </authorList>
    </citation>
    <scope>NUCLEOTIDE SEQUENCE [LARGE SCALE GENOMIC DNA]</scope>
    <source>
        <strain evidence="2">IMI 349063</strain>
    </source>
</reference>
<keyword evidence="2" id="KW-1185">Reference proteome</keyword>
<evidence type="ECO:0000313" key="2">
    <source>
        <dbReference type="Proteomes" id="UP000092177"/>
    </source>
</evidence>
<dbReference type="Proteomes" id="UP000092177">
    <property type="component" value="Chromosome 2"/>
</dbReference>
<name>A0A1B7YNJ3_COLHI</name>
<comment type="caution">
    <text evidence="1">The sequence shown here is derived from an EMBL/GenBank/DDBJ whole genome shotgun (WGS) entry which is preliminary data.</text>
</comment>
<dbReference type="RefSeq" id="XP_018162019.1">
    <property type="nucleotide sequence ID" value="XM_018297203.1"/>
</dbReference>
<accession>A0A1B7YNJ3</accession>
<evidence type="ECO:0000313" key="1">
    <source>
        <dbReference type="EMBL" id="OBR13502.1"/>
    </source>
</evidence>
<protein>
    <submittedName>
        <fullName evidence="1">Uncharacterized protein</fullName>
    </submittedName>
</protein>
<dbReference type="AlphaFoldDB" id="A0A1B7YNJ3"/>
<gene>
    <name evidence="1" type="ORF">CH63R_02228</name>
</gene>
<dbReference type="KEGG" id="chig:CH63R_02228"/>
<dbReference type="EMBL" id="LTAN01000002">
    <property type="protein sequence ID" value="OBR13502.1"/>
    <property type="molecule type" value="Genomic_DNA"/>
</dbReference>
<proteinExistence type="predicted"/>
<dbReference type="GeneID" id="28861310"/>
<sequence>MHAQCIFLYLCFRVEMAFWKKSICLDAGCNKNESDVACADADVNADDDTEYQTGRTRNAA</sequence>